<keyword evidence="4" id="KW-1185">Reference proteome</keyword>
<evidence type="ECO:0000313" key="3">
    <source>
        <dbReference type="EMBL" id="TBR81139.1"/>
    </source>
</evidence>
<dbReference type="PANTHER" id="PTHR41786">
    <property type="entry name" value="MOTILITY ACCESSORY FACTOR MAF"/>
    <property type="match status" value="1"/>
</dbReference>
<gene>
    <name evidence="3" type="ORF">DU473_04875</name>
</gene>
<evidence type="ECO:0000256" key="1">
    <source>
        <dbReference type="SAM" id="Coils"/>
    </source>
</evidence>
<comment type="caution">
    <text evidence="3">The sequence shown here is derived from an EMBL/GenBank/DDBJ whole genome shotgun (WGS) entry which is preliminary data.</text>
</comment>
<evidence type="ECO:0000313" key="4">
    <source>
        <dbReference type="Proteomes" id="UP000292583"/>
    </source>
</evidence>
<dbReference type="InterPro" id="IPR002826">
    <property type="entry name" value="MptE-like"/>
</dbReference>
<feature type="coiled-coil region" evidence="1">
    <location>
        <begin position="482"/>
        <end position="512"/>
    </location>
</feature>
<dbReference type="PANTHER" id="PTHR41786:SF1">
    <property type="entry name" value="6-HYDROXYMETHYLPTERIN DIPHOSPHOKINASE MPTE-LIKE DOMAIN-CONTAINING PROTEIN"/>
    <property type="match status" value="1"/>
</dbReference>
<protein>
    <submittedName>
        <fullName evidence="3">DUF115 domain-containing protein</fullName>
    </submittedName>
</protein>
<feature type="domain" description="6-hydroxymethylpterin diphosphokinase MptE-like" evidence="2">
    <location>
        <begin position="199"/>
        <end position="370"/>
    </location>
</feature>
<dbReference type="RefSeq" id="WP_131186626.1">
    <property type="nucleotide sequence ID" value="NZ_QPGR01000007.1"/>
</dbReference>
<keyword evidence="1" id="KW-0175">Coiled coil</keyword>
<reference evidence="3 4" key="1">
    <citation type="submission" date="2018-07" db="EMBL/GenBank/DDBJ databases">
        <title>Campylobacter zealandensis sp. nov., isolated from birds and water in New Zealand.</title>
        <authorList>
            <person name="Wilkinson D.A."/>
            <person name="Biggs P.J."/>
            <person name="French N.P."/>
            <person name="Midwinter A.C."/>
        </authorList>
    </citation>
    <scope>NUCLEOTIDE SEQUENCE [LARGE SCALE GENOMIC DNA]</scope>
    <source>
        <strain evidence="3 4">B423b</strain>
    </source>
</reference>
<name>A0A4V2JQI4_9BACT</name>
<organism evidence="3 4">
    <name type="scientific">Campylobacter novaezeelandiae</name>
    <dbReference type="NCBI Taxonomy" id="2267891"/>
    <lineage>
        <taxon>Bacteria</taxon>
        <taxon>Pseudomonadati</taxon>
        <taxon>Campylobacterota</taxon>
        <taxon>Epsilonproteobacteria</taxon>
        <taxon>Campylobacterales</taxon>
        <taxon>Campylobacteraceae</taxon>
        <taxon>Campylobacter</taxon>
    </lineage>
</organism>
<dbReference type="AlphaFoldDB" id="A0A4V2JQI4"/>
<dbReference type="OrthoDB" id="8867611at2"/>
<dbReference type="Pfam" id="PF01973">
    <property type="entry name" value="MptE-like"/>
    <property type="match status" value="1"/>
</dbReference>
<sequence length="603" mass="70238">MDIFAKNIESLKISNYNLASKILTFLNQSKLSFRVDENLNIYDSRKRYLYENKEQINQFASSILDGSKNYPFIFIYGIANGELVKNLSFKFKHIFVFESEIELLILALNIIDISEELKNYKIILLDPNALDFEIQVAMFFDHQDILEYLSLYKLFASSLYYKDFFSNEILKVNEICIKTADVAIRNADRTCYLPLLTYKQFLCNIPTMLENIPFQRLLNQRKNTFDTAIVVSAGPSLAKQLPLLKKYQNKAFIFCADGALSILLKENIKPDYVTNLDFSDWAINFFKNIPNLNDALIMLECATHPNVVQFLKDKNVSLVLRNKNLYMRYNLNDFGYIDTGTHVSHFSYTLALALGFKNIIMIGQDLAYDEKGNSHSNGYYYTEKSKEEYFSDTLEVEAYGGNKQIKTHIFWNDYRIKLEYLFACNQEVNFYNATEGGARINFTKEISFKNVCENLLHKEKPKFENLKPLTKNRSSKLIAKFFAKLKQDKQTCENLLNDAKALKEALDNILSKDIILPLEFLQNVHKNISSFNEILANNEFVQDEALRGIFAYRGYLISCAIRDTNDEREYLFAYIKAYKEWLKEFLEKLNTKYESILEALNTK</sequence>
<proteinExistence type="predicted"/>
<accession>A0A4V2JQI4</accession>
<dbReference type="EMBL" id="QPGR01000007">
    <property type="protein sequence ID" value="TBR81139.1"/>
    <property type="molecule type" value="Genomic_DNA"/>
</dbReference>
<evidence type="ECO:0000259" key="2">
    <source>
        <dbReference type="Pfam" id="PF01973"/>
    </source>
</evidence>
<dbReference type="Proteomes" id="UP000292583">
    <property type="component" value="Unassembled WGS sequence"/>
</dbReference>